<evidence type="ECO:0000313" key="1">
    <source>
        <dbReference type="EMBL" id="RDI66450.1"/>
    </source>
</evidence>
<reference evidence="1 2" key="1">
    <citation type="submission" date="2018-07" db="EMBL/GenBank/DDBJ databases">
        <title>Genomic Encyclopedia of Type Strains, Phase IV (KMG-IV): sequencing the most valuable type-strain genomes for metagenomic binning, comparative biology and taxonomic classification.</title>
        <authorList>
            <person name="Goeker M."/>
        </authorList>
    </citation>
    <scope>NUCLEOTIDE SEQUENCE [LARGE SCALE GENOMIC DNA]</scope>
    <source>
        <strain evidence="1 2">DSM 44290</strain>
    </source>
</reference>
<dbReference type="EMBL" id="QQBC01000004">
    <property type="protein sequence ID" value="RDI66450.1"/>
    <property type="molecule type" value="Genomic_DNA"/>
</dbReference>
<keyword evidence="2" id="KW-1185">Reference proteome</keyword>
<dbReference type="Proteomes" id="UP000254869">
    <property type="component" value="Unassembled WGS sequence"/>
</dbReference>
<evidence type="ECO:0008006" key="3">
    <source>
        <dbReference type="Google" id="ProtNLM"/>
    </source>
</evidence>
<protein>
    <recommendedName>
        <fullName evidence="3">DUF5709 domain-containing protein</fullName>
    </recommendedName>
</protein>
<gene>
    <name evidence="1" type="ORF">DFR76_104196</name>
</gene>
<comment type="caution">
    <text evidence="1">The sequence shown here is derived from an EMBL/GenBank/DDBJ whole genome shotgun (WGS) entry which is preliminary data.</text>
</comment>
<accession>A0A370I735</accession>
<dbReference type="RefSeq" id="WP_067999515.1">
    <property type="nucleotide sequence ID" value="NZ_QQBC01000004.1"/>
</dbReference>
<sequence>MTDRAIDAIDAVPEADYVEQTVPAYQDVDEEDAGVPTGGPTLEAAEADVLEQSIAVPLDEEYQDTNAQY</sequence>
<organism evidence="1 2">
    <name type="scientific">Nocardia pseudobrasiliensis</name>
    <dbReference type="NCBI Taxonomy" id="45979"/>
    <lineage>
        <taxon>Bacteria</taxon>
        <taxon>Bacillati</taxon>
        <taxon>Actinomycetota</taxon>
        <taxon>Actinomycetes</taxon>
        <taxon>Mycobacteriales</taxon>
        <taxon>Nocardiaceae</taxon>
        <taxon>Nocardia</taxon>
    </lineage>
</organism>
<dbReference type="AlphaFoldDB" id="A0A370I735"/>
<name>A0A370I735_9NOCA</name>
<evidence type="ECO:0000313" key="2">
    <source>
        <dbReference type="Proteomes" id="UP000254869"/>
    </source>
</evidence>
<proteinExistence type="predicted"/>